<evidence type="ECO:0000256" key="1">
    <source>
        <dbReference type="ARBA" id="ARBA00004442"/>
    </source>
</evidence>
<comment type="caution">
    <text evidence="8">The sequence shown here is derived from an EMBL/GenBank/DDBJ whole genome shotgun (WGS) entry which is preliminary data.</text>
</comment>
<dbReference type="InterPro" id="IPR012910">
    <property type="entry name" value="Plug_dom"/>
</dbReference>
<evidence type="ECO:0000259" key="7">
    <source>
        <dbReference type="Pfam" id="PF07715"/>
    </source>
</evidence>
<feature type="signal peptide" evidence="5">
    <location>
        <begin position="1"/>
        <end position="30"/>
    </location>
</feature>
<dbReference type="Pfam" id="PF00593">
    <property type="entry name" value="TonB_dep_Rec_b-barrel"/>
    <property type="match status" value="1"/>
</dbReference>
<gene>
    <name evidence="8" type="ORF">PQU98_08360</name>
</gene>
<dbReference type="Gene3D" id="2.40.170.20">
    <property type="entry name" value="TonB-dependent receptor, beta-barrel domain"/>
    <property type="match status" value="1"/>
</dbReference>
<evidence type="ECO:0000256" key="4">
    <source>
        <dbReference type="RuleBase" id="RU003357"/>
    </source>
</evidence>
<name>A0ABT5HIR6_9CAUL</name>
<reference evidence="8 9" key="1">
    <citation type="submission" date="2023-01" db="EMBL/GenBank/DDBJ databases">
        <title>Novel species of the genus Asticcacaulis isolated from rivers.</title>
        <authorList>
            <person name="Lu H."/>
        </authorList>
    </citation>
    <scope>NUCLEOTIDE SEQUENCE [LARGE SCALE GENOMIC DNA]</scope>
    <source>
        <strain evidence="8 9">LKC15W</strain>
    </source>
</reference>
<keyword evidence="5" id="KW-0732">Signal</keyword>
<dbReference type="EMBL" id="JAQQKV010000001">
    <property type="protein sequence ID" value="MDC7676139.1"/>
    <property type="molecule type" value="Genomic_DNA"/>
</dbReference>
<dbReference type="SUPFAM" id="SSF56935">
    <property type="entry name" value="Porins"/>
    <property type="match status" value="1"/>
</dbReference>
<keyword evidence="4" id="KW-0798">TonB box</keyword>
<dbReference type="Proteomes" id="UP001218579">
    <property type="component" value="Unassembled WGS sequence"/>
</dbReference>
<keyword evidence="8" id="KW-0675">Receptor</keyword>
<comment type="similarity">
    <text evidence="4">Belongs to the TonB-dependent receptor family.</text>
</comment>
<sequence length="1053" mass="115596">MLKHKSRLLMLAAGTSLLALTLGAPSYAQTAEPEAGEDTQTVVVTARRKALQSATERKRNSDTLIDSVVADDAGKLPDNSITEVLQRVSGVTMVRFAALNNPDAFSVEGSGVQIRGLSGVAARLNGREVFSANGGTGLSWGDVTPELMAAVDVYKASRADQIEGGTGGSIDLRTKMPFDYRKPSFEASLGASYGDFAEKTSPSGSFLWTDRWDTSIGEMGLLLDVAYSEFASKSNFLRTEPFFAQRTANGNTADRYIPRGFNYGDSTFNRTREGFYEGFQWRPNDQLTIFQTAFISKYTSDNTESGVFFGHGSLGVAPGSNAEFDSNGMLIKADRLVPVSFFNGQAGETMSQTWLPANQRVNCNAPFGSQAQSLNWNTSPPSCSPVLINVGSTRGFQTSETMTADFSTGFTWTPTDKLRIDGALQFVDSSLNSTNFNLGLENPAVPAGAIDLTGDMPKFTILDGGALSNRANYNWGSIITRPQNNHGTLGAVSLDVGYIFDEGFFQEAKFGIRYADRLERDNYEGTYWAPLGRGWNNSGQRTIVDGPEKDSELYTFGDFFRGDAQLPGLFWLPSEALIQGNDPIDAQRKYGYDQECATNVYNANKTCAVDNPNREPARYTWSDDAFGFQRVEVVTRSAYLQTKFGSDEGVFGVPFTGNMGLRVVQNRSNSSGYFVMNSVSSFYFTQADFQADLADGTLNNALSIPTAGYERVDGIKYTRVLPSFNVNFKVTDDFQIRVAVNKTMSPPNYSDLRSTGSAGISLQSNPSNIPGPGGVTYPGIYNGMTANTGNPRLEPTMSTNYDLAFEWYPSYSLNAHLSLFHKDLKDLIIYGSTLKPVTFNYLDGAGTERTYTGTVSTSEVYNSSEDARISGFEIGGRKFFDELPEPWNGLGIEANYTYIDSESPSALARDIYGNPMTGIPVVGLSEHNYNVQLMYEKKNLSLRAAWSWRSEYLQSTNANGTNPDYDYYTPQTTGNSTLRRIDTALPTYADAYGQLDLGANYKVNDNVRIWLQANNVTNEVTRTLMGGYPSGQLYTRSWFIADRRINIGLNLAF</sequence>
<dbReference type="InterPro" id="IPR010104">
    <property type="entry name" value="TonB_rcpt_bac"/>
</dbReference>
<evidence type="ECO:0000256" key="3">
    <source>
        <dbReference type="ARBA" id="ARBA00023237"/>
    </source>
</evidence>
<dbReference type="NCBIfam" id="TIGR01782">
    <property type="entry name" value="TonB-Xanth-Caul"/>
    <property type="match status" value="1"/>
</dbReference>
<dbReference type="InterPro" id="IPR037066">
    <property type="entry name" value="Plug_dom_sf"/>
</dbReference>
<dbReference type="RefSeq" id="WP_272744442.1">
    <property type="nucleotide sequence ID" value="NZ_JAQQKV010000001.1"/>
</dbReference>
<evidence type="ECO:0000256" key="5">
    <source>
        <dbReference type="SAM" id="SignalP"/>
    </source>
</evidence>
<dbReference type="Pfam" id="PF07715">
    <property type="entry name" value="Plug"/>
    <property type="match status" value="1"/>
</dbReference>
<feature type="domain" description="TonB-dependent receptor plug" evidence="7">
    <location>
        <begin position="58"/>
        <end position="168"/>
    </location>
</feature>
<keyword evidence="9" id="KW-1185">Reference proteome</keyword>
<comment type="subcellular location">
    <subcellularLocation>
        <location evidence="1 4">Cell outer membrane</location>
    </subcellularLocation>
</comment>
<evidence type="ECO:0000259" key="6">
    <source>
        <dbReference type="Pfam" id="PF00593"/>
    </source>
</evidence>
<dbReference type="InterPro" id="IPR036942">
    <property type="entry name" value="Beta-barrel_TonB_sf"/>
</dbReference>
<dbReference type="PANTHER" id="PTHR40980">
    <property type="entry name" value="PLUG DOMAIN-CONTAINING PROTEIN"/>
    <property type="match status" value="1"/>
</dbReference>
<organism evidence="8 9">
    <name type="scientific">Asticcacaulis machinosus</name>
    <dbReference type="NCBI Taxonomy" id="2984211"/>
    <lineage>
        <taxon>Bacteria</taxon>
        <taxon>Pseudomonadati</taxon>
        <taxon>Pseudomonadota</taxon>
        <taxon>Alphaproteobacteria</taxon>
        <taxon>Caulobacterales</taxon>
        <taxon>Caulobacteraceae</taxon>
        <taxon>Asticcacaulis</taxon>
    </lineage>
</organism>
<feature type="chain" id="PRO_5045093188" evidence="5">
    <location>
        <begin position="31"/>
        <end position="1053"/>
    </location>
</feature>
<proteinExistence type="inferred from homology"/>
<dbReference type="InterPro" id="IPR000531">
    <property type="entry name" value="Beta-barrel_TonB"/>
</dbReference>
<protein>
    <submittedName>
        <fullName evidence="8">TonB-dependent receptor</fullName>
    </submittedName>
</protein>
<dbReference type="Gene3D" id="2.170.130.10">
    <property type="entry name" value="TonB-dependent receptor, plug domain"/>
    <property type="match status" value="1"/>
</dbReference>
<feature type="domain" description="TonB-dependent receptor-like beta-barrel" evidence="6">
    <location>
        <begin position="471"/>
        <end position="1016"/>
    </location>
</feature>
<dbReference type="PANTHER" id="PTHR40980:SF3">
    <property type="entry name" value="TONB-DEPENDENT RECEPTOR-LIKE BETA-BARREL DOMAIN-CONTAINING PROTEIN"/>
    <property type="match status" value="1"/>
</dbReference>
<keyword evidence="3" id="KW-0998">Cell outer membrane</keyword>
<evidence type="ECO:0000313" key="9">
    <source>
        <dbReference type="Proteomes" id="UP001218579"/>
    </source>
</evidence>
<evidence type="ECO:0000313" key="8">
    <source>
        <dbReference type="EMBL" id="MDC7676139.1"/>
    </source>
</evidence>
<accession>A0ABT5HIR6</accession>
<keyword evidence="2 4" id="KW-0472">Membrane</keyword>
<evidence type="ECO:0000256" key="2">
    <source>
        <dbReference type="ARBA" id="ARBA00023136"/>
    </source>
</evidence>